<keyword evidence="2" id="KW-1185">Reference proteome</keyword>
<sequence>MIHQFLQTRAADHSPAFLHPALHWDLKDLLSVAEREPTIRQWRIVENQLQENKEDDYVVTKGSNNSDIPVEGYKKGHQANLKRKRNIPGTNTLSITPPLGVKWDLNSCAYDAVLVVVYNVWKDRFKESTTLADNDIMTKLAILFGQVVTGKRNLMYVREKMRRLLEKAKLNSFVKDIASVLLSSSSTIRRIHQGCPNGHNIANSMTISQDDSFFPSTNPSIRSSQESVVKESTKLRARCALCNVNLVNVAKFIALPNLLAVELTTFEGSLKVDRSISITSEVANGDFDLVWIVYYGESHFTSRYFAQDGTTWKHDGLVQDGEFRKDPEGISLDSSDGRALAMAIYVLVP</sequence>
<gene>
    <name evidence="1" type="ORF">BDN71DRAFT_1436281</name>
</gene>
<dbReference type="OrthoDB" id="2629491at2759"/>
<dbReference type="AlphaFoldDB" id="A0A9P6D104"/>
<evidence type="ECO:0000313" key="1">
    <source>
        <dbReference type="EMBL" id="KAF9488226.1"/>
    </source>
</evidence>
<dbReference type="Proteomes" id="UP000807025">
    <property type="component" value="Unassembled WGS sequence"/>
</dbReference>
<name>A0A9P6D104_PLEER</name>
<proteinExistence type="predicted"/>
<accession>A0A9P6D104</accession>
<reference evidence="1" key="1">
    <citation type="submission" date="2020-11" db="EMBL/GenBank/DDBJ databases">
        <authorList>
            <consortium name="DOE Joint Genome Institute"/>
            <person name="Ahrendt S."/>
            <person name="Riley R."/>
            <person name="Andreopoulos W."/>
            <person name="Labutti K."/>
            <person name="Pangilinan J."/>
            <person name="Ruiz-Duenas F.J."/>
            <person name="Barrasa J.M."/>
            <person name="Sanchez-Garcia M."/>
            <person name="Camarero S."/>
            <person name="Miyauchi S."/>
            <person name="Serrano A."/>
            <person name="Linde D."/>
            <person name="Babiker R."/>
            <person name="Drula E."/>
            <person name="Ayuso-Fernandez I."/>
            <person name="Pacheco R."/>
            <person name="Padilla G."/>
            <person name="Ferreira P."/>
            <person name="Barriuso J."/>
            <person name="Kellner H."/>
            <person name="Castanera R."/>
            <person name="Alfaro M."/>
            <person name="Ramirez L."/>
            <person name="Pisabarro A.G."/>
            <person name="Kuo A."/>
            <person name="Tritt A."/>
            <person name="Lipzen A."/>
            <person name="He G."/>
            <person name="Yan M."/>
            <person name="Ng V."/>
            <person name="Cullen D."/>
            <person name="Martin F."/>
            <person name="Rosso M.-N."/>
            <person name="Henrissat B."/>
            <person name="Hibbett D."/>
            <person name="Martinez A.T."/>
            <person name="Grigoriev I.V."/>
        </authorList>
    </citation>
    <scope>NUCLEOTIDE SEQUENCE</scope>
    <source>
        <strain evidence="1">ATCC 90797</strain>
    </source>
</reference>
<evidence type="ECO:0000313" key="2">
    <source>
        <dbReference type="Proteomes" id="UP000807025"/>
    </source>
</evidence>
<protein>
    <submittedName>
        <fullName evidence="1">Uncharacterized protein</fullName>
    </submittedName>
</protein>
<organism evidence="1 2">
    <name type="scientific">Pleurotus eryngii</name>
    <name type="common">Boletus of the steppes</name>
    <dbReference type="NCBI Taxonomy" id="5323"/>
    <lineage>
        <taxon>Eukaryota</taxon>
        <taxon>Fungi</taxon>
        <taxon>Dikarya</taxon>
        <taxon>Basidiomycota</taxon>
        <taxon>Agaricomycotina</taxon>
        <taxon>Agaricomycetes</taxon>
        <taxon>Agaricomycetidae</taxon>
        <taxon>Agaricales</taxon>
        <taxon>Pleurotineae</taxon>
        <taxon>Pleurotaceae</taxon>
        <taxon>Pleurotus</taxon>
    </lineage>
</organism>
<comment type="caution">
    <text evidence="1">The sequence shown here is derived from an EMBL/GenBank/DDBJ whole genome shotgun (WGS) entry which is preliminary data.</text>
</comment>
<dbReference type="EMBL" id="MU154724">
    <property type="protein sequence ID" value="KAF9488226.1"/>
    <property type="molecule type" value="Genomic_DNA"/>
</dbReference>